<reference evidence="9 10" key="2">
    <citation type="journal article" date="2012" name="J. Bacteriol.">
        <title>Complete genome sequences of Desulfosporosinus orientis DSM765T, Desulfosporosinus youngiae DSM17734T, Desulfosporosinus meridiei DSM13257T, and Desulfosporosinus acidiphilus DSM22704T.</title>
        <authorList>
            <person name="Pester M."/>
            <person name="Brambilla E."/>
            <person name="Alazard D."/>
            <person name="Rattei T."/>
            <person name="Weinmaier T."/>
            <person name="Han J."/>
            <person name="Lucas S."/>
            <person name="Lapidus A."/>
            <person name="Cheng J.F."/>
            <person name="Goodwin L."/>
            <person name="Pitluck S."/>
            <person name="Peters L."/>
            <person name="Ovchinnikova G."/>
            <person name="Teshima H."/>
            <person name="Detter J.C."/>
            <person name="Han C.S."/>
            <person name="Tapia R."/>
            <person name="Land M.L."/>
            <person name="Hauser L."/>
            <person name="Kyrpides N.C."/>
            <person name="Ivanova N.N."/>
            <person name="Pagani I."/>
            <person name="Huntmann M."/>
            <person name="Wei C.L."/>
            <person name="Davenport K.W."/>
            <person name="Daligault H."/>
            <person name="Chain P.S."/>
            <person name="Chen A."/>
            <person name="Mavromatis K."/>
            <person name="Markowitz V."/>
            <person name="Szeto E."/>
            <person name="Mikhailova N."/>
            <person name="Pati A."/>
            <person name="Wagner M."/>
            <person name="Woyke T."/>
            <person name="Ollivier B."/>
            <person name="Klenk H.P."/>
            <person name="Spring S."/>
            <person name="Loy A."/>
        </authorList>
    </citation>
    <scope>NUCLEOTIDE SEQUENCE [LARGE SCALE GENOMIC DNA]</scope>
    <source>
        <strain evidence="10">ATCC 19365 / DSM 765 / NCIMB 8382 / VKM B-1628</strain>
    </source>
</reference>
<evidence type="ECO:0000313" key="9">
    <source>
        <dbReference type="EMBL" id="AET67597.1"/>
    </source>
</evidence>
<dbReference type="GO" id="GO:0005886">
    <property type="term" value="C:plasma membrane"/>
    <property type="evidence" value="ECO:0007669"/>
    <property type="project" value="UniProtKB-SubCell"/>
</dbReference>
<evidence type="ECO:0000256" key="1">
    <source>
        <dbReference type="ARBA" id="ARBA00004651"/>
    </source>
</evidence>
<keyword evidence="4 7" id="KW-1133">Transmembrane helix</keyword>
<evidence type="ECO:0000256" key="6">
    <source>
        <dbReference type="ARBA" id="ARBA00034125"/>
    </source>
</evidence>
<dbReference type="PANTHER" id="PTHR34390">
    <property type="entry name" value="UPF0442 PROTEIN YJJB-RELATED"/>
    <property type="match status" value="1"/>
</dbReference>
<dbReference type="eggNOG" id="COG2966">
    <property type="taxonomic scope" value="Bacteria"/>
</dbReference>
<dbReference type="InterPro" id="IPR010619">
    <property type="entry name" value="ThrE-like_N"/>
</dbReference>
<feature type="domain" description="Threonine/serine exporter-like N-terminal" evidence="8">
    <location>
        <begin position="58"/>
        <end position="295"/>
    </location>
</feature>
<evidence type="ECO:0000259" key="8">
    <source>
        <dbReference type="Pfam" id="PF06738"/>
    </source>
</evidence>
<evidence type="ECO:0000256" key="7">
    <source>
        <dbReference type="SAM" id="Phobius"/>
    </source>
</evidence>
<dbReference type="RefSeq" id="WP_014184412.1">
    <property type="nucleotide sequence ID" value="NC_016584.1"/>
</dbReference>
<dbReference type="KEGG" id="dor:Desor_1986"/>
<dbReference type="Pfam" id="PF06738">
    <property type="entry name" value="ThrE"/>
    <property type="match status" value="1"/>
</dbReference>
<dbReference type="EMBL" id="CP003108">
    <property type="protein sequence ID" value="AET67597.1"/>
    <property type="molecule type" value="Genomic_DNA"/>
</dbReference>
<evidence type="ECO:0000313" key="10">
    <source>
        <dbReference type="Proteomes" id="UP000006346"/>
    </source>
</evidence>
<keyword evidence="2" id="KW-1003">Cell membrane</keyword>
<dbReference type="GO" id="GO:0015744">
    <property type="term" value="P:succinate transport"/>
    <property type="evidence" value="ECO:0007669"/>
    <property type="project" value="TreeGrafter"/>
</dbReference>
<comment type="subcellular location">
    <subcellularLocation>
        <location evidence="1">Cell membrane</location>
        <topology evidence="1">Multi-pass membrane protein</topology>
    </subcellularLocation>
</comment>
<dbReference type="GO" id="GO:0022857">
    <property type="term" value="F:transmembrane transporter activity"/>
    <property type="evidence" value="ECO:0007669"/>
    <property type="project" value="InterPro"/>
</dbReference>
<accession>G7WDB2</accession>
<feature type="transmembrane region" description="Helical" evidence="7">
    <location>
        <begin position="165"/>
        <end position="183"/>
    </location>
</feature>
<evidence type="ECO:0000256" key="2">
    <source>
        <dbReference type="ARBA" id="ARBA00022475"/>
    </source>
</evidence>
<dbReference type="InterPro" id="IPR050539">
    <property type="entry name" value="ThrE_Dicarb/AminoAcid_Exp"/>
</dbReference>
<keyword evidence="3 7" id="KW-0812">Transmembrane</keyword>
<comment type="similarity">
    <text evidence="6">Belongs to the ThrE exporter (TC 2.A.79) family.</text>
</comment>
<sequence length="302" mass="33518">MELKKVLFYTKQILSSTLSVGERTGSIVRHDVKKYVFRLSRKTERVLNDMLTKELLSYILDIGEQMLVSGAEVNRVEDSISRICKAYDAKRVDVFTITSSIVVSLQSRSGNTLTQTRRILKYSTDLDKLDRLNNLSHYICAHKPEAEYIRNEIEKIGIRRIYSPIVQYLVYGMIAGTFTIFYGGDLNDAAVSAAIGMILKSAITFIQRLDKNVFIVNILCSFVVGMLGVLLVRTGIGHSFDKIAIGNIMLLIPGLALTNSIRDIISGDTIAGLLRLCEAILVALSISFGFGLVSVFVGGMFK</sequence>
<dbReference type="PATRIC" id="fig|768706.3.peg.1999"/>
<proteinExistence type="inferred from homology"/>
<reference evidence="10" key="1">
    <citation type="submission" date="2011-11" db="EMBL/GenBank/DDBJ databases">
        <title>Complete sequence of Desulfosporosinus orientis DSM 765.</title>
        <authorList>
            <person name="Lucas S."/>
            <person name="Han J."/>
            <person name="Lapidus A."/>
            <person name="Cheng J.-F."/>
            <person name="Goodwin L."/>
            <person name="Pitluck S."/>
            <person name="Peters L."/>
            <person name="Ovchinnikova G."/>
            <person name="Teshima H."/>
            <person name="Detter J.C."/>
            <person name="Han C."/>
            <person name="Tapia R."/>
            <person name="Land M."/>
            <person name="Hauser L."/>
            <person name="Kyrpides N."/>
            <person name="Ivanova N."/>
            <person name="Pagani I."/>
            <person name="Pester M."/>
            <person name="Spring S."/>
            <person name="Ollivier B."/>
            <person name="Rattei T."/>
            <person name="Klenk H.-P."/>
            <person name="Wagner M."/>
            <person name="Loy A."/>
            <person name="Woyke T."/>
        </authorList>
    </citation>
    <scope>NUCLEOTIDE SEQUENCE [LARGE SCALE GENOMIC DNA]</scope>
    <source>
        <strain evidence="10">ATCC 19365 / DSM 765 / NCIMB 8382 / VKM B-1628</strain>
    </source>
</reference>
<organism evidence="9 10">
    <name type="scientific">Desulfosporosinus orientis (strain ATCC 19365 / DSM 765 / NCIMB 8382 / VKM B-1628 / Singapore I)</name>
    <name type="common">Desulfotomaculum orientis</name>
    <dbReference type="NCBI Taxonomy" id="768706"/>
    <lineage>
        <taxon>Bacteria</taxon>
        <taxon>Bacillati</taxon>
        <taxon>Bacillota</taxon>
        <taxon>Clostridia</taxon>
        <taxon>Eubacteriales</taxon>
        <taxon>Desulfitobacteriaceae</taxon>
        <taxon>Desulfosporosinus</taxon>
    </lineage>
</organism>
<evidence type="ECO:0000256" key="4">
    <source>
        <dbReference type="ARBA" id="ARBA00022989"/>
    </source>
</evidence>
<dbReference type="PANTHER" id="PTHR34390:SF2">
    <property type="entry name" value="SUCCINATE TRANSPORTER SUBUNIT YJJP-RELATED"/>
    <property type="match status" value="1"/>
</dbReference>
<name>G7WDB2_DESOD</name>
<evidence type="ECO:0000256" key="5">
    <source>
        <dbReference type="ARBA" id="ARBA00023136"/>
    </source>
</evidence>
<feature type="transmembrane region" description="Helical" evidence="7">
    <location>
        <begin position="189"/>
        <end position="206"/>
    </location>
</feature>
<evidence type="ECO:0000256" key="3">
    <source>
        <dbReference type="ARBA" id="ARBA00022692"/>
    </source>
</evidence>
<feature type="transmembrane region" description="Helical" evidence="7">
    <location>
        <begin position="213"/>
        <end position="231"/>
    </location>
</feature>
<keyword evidence="5 7" id="KW-0472">Membrane</keyword>
<dbReference type="STRING" id="768706.Desor_1986"/>
<protein>
    <recommendedName>
        <fullName evidence="8">Threonine/serine exporter-like N-terminal domain-containing protein</fullName>
    </recommendedName>
</protein>
<dbReference type="Proteomes" id="UP000006346">
    <property type="component" value="Chromosome"/>
</dbReference>
<keyword evidence="10" id="KW-1185">Reference proteome</keyword>
<feature type="transmembrane region" description="Helical" evidence="7">
    <location>
        <begin position="273"/>
        <end position="301"/>
    </location>
</feature>
<dbReference type="HOGENOM" id="CLU_070277_0_1_9"/>
<dbReference type="AlphaFoldDB" id="G7WDB2"/>
<gene>
    <name evidence="9" type="ordered locus">Desor_1986</name>
</gene>